<gene>
    <name evidence="2" type="ORF">JFY56_06240</name>
</gene>
<dbReference type="EMBL" id="JAELYA010000002">
    <property type="protein sequence ID" value="MBO3274815.1"/>
    <property type="molecule type" value="Genomic_DNA"/>
</dbReference>
<dbReference type="Proteomes" id="UP000669060">
    <property type="component" value="Unassembled WGS sequence"/>
</dbReference>
<dbReference type="PANTHER" id="PTHR22617">
    <property type="entry name" value="CHEMOTAXIS SENSOR HISTIDINE KINASE-RELATED"/>
    <property type="match status" value="1"/>
</dbReference>
<dbReference type="PROSITE" id="PS50851">
    <property type="entry name" value="CHEW"/>
    <property type="match status" value="1"/>
</dbReference>
<dbReference type="Pfam" id="PF01584">
    <property type="entry name" value="CheW"/>
    <property type="match status" value="1"/>
</dbReference>
<evidence type="ECO:0000313" key="3">
    <source>
        <dbReference type="Proteomes" id="UP000669060"/>
    </source>
</evidence>
<keyword evidence="3" id="KW-1185">Reference proteome</keyword>
<evidence type="ECO:0000313" key="2">
    <source>
        <dbReference type="EMBL" id="MBO3274815.1"/>
    </source>
</evidence>
<accession>A0ABS3TQ52</accession>
<dbReference type="InterPro" id="IPR036061">
    <property type="entry name" value="CheW-like_dom_sf"/>
</dbReference>
<dbReference type="Gene3D" id="2.40.50.180">
    <property type="entry name" value="CheA-289, Domain 4"/>
    <property type="match status" value="1"/>
</dbReference>
<organism evidence="2 3">
    <name type="scientific">Pseudomonas schmalbachii</name>
    <dbReference type="NCBI Taxonomy" id="2816993"/>
    <lineage>
        <taxon>Bacteria</taxon>
        <taxon>Pseudomonadati</taxon>
        <taxon>Pseudomonadota</taxon>
        <taxon>Gammaproteobacteria</taxon>
        <taxon>Pseudomonadales</taxon>
        <taxon>Pseudomonadaceae</taxon>
        <taxon>Pseudomonas</taxon>
    </lineage>
</organism>
<dbReference type="PANTHER" id="PTHR22617:SF43">
    <property type="entry name" value="PROTEIN PILI"/>
    <property type="match status" value="1"/>
</dbReference>
<dbReference type="Gene3D" id="2.30.30.40">
    <property type="entry name" value="SH3 Domains"/>
    <property type="match status" value="1"/>
</dbReference>
<comment type="caution">
    <text evidence="2">The sequence shown here is derived from an EMBL/GenBank/DDBJ whole genome shotgun (WGS) entry which is preliminary data.</text>
</comment>
<evidence type="ECO:0000259" key="1">
    <source>
        <dbReference type="PROSITE" id="PS50851"/>
    </source>
</evidence>
<dbReference type="SUPFAM" id="SSF50341">
    <property type="entry name" value="CheW-like"/>
    <property type="match status" value="1"/>
</dbReference>
<name>A0ABS3TQ52_9PSED</name>
<sequence length="174" mass="19152">MASPASRSEADRAGPERMRLYLLFSLGRDRYALDVRDVAEVLPLCPLKQVPEAPAWVAGVHAHRGELIPVLDLNQLCFGQPVQRRTSTRLVLVDYRSAGSGPRQRLGLLLEQTTQTRRLDPAAFRDYGLQQGDAAYLGPVLEEHDGLLQLIRVDDLLPDSVRALLSSAAEEGTA</sequence>
<feature type="domain" description="CheW-like" evidence="1">
    <location>
        <begin position="18"/>
        <end position="162"/>
    </location>
</feature>
<reference evidence="2 3" key="1">
    <citation type="submission" date="2020-12" db="EMBL/GenBank/DDBJ databases">
        <title>Pseudomonas schmalbachii sp. nov. isolated from millipede gut.</title>
        <authorList>
            <person name="Shelomi M."/>
        </authorList>
    </citation>
    <scope>NUCLEOTIDE SEQUENCE [LARGE SCALE GENOMIC DNA]</scope>
    <source>
        <strain evidence="2 3">Milli4</strain>
    </source>
</reference>
<protein>
    <submittedName>
        <fullName evidence="2">Purine-binding chemotaxis protein CheW</fullName>
    </submittedName>
</protein>
<proteinExistence type="predicted"/>
<dbReference type="SMART" id="SM00260">
    <property type="entry name" value="CheW"/>
    <property type="match status" value="1"/>
</dbReference>
<dbReference type="InterPro" id="IPR002545">
    <property type="entry name" value="CheW-lke_dom"/>
</dbReference>
<dbReference type="InterPro" id="IPR039315">
    <property type="entry name" value="CheW"/>
</dbReference>